<dbReference type="AlphaFoldDB" id="A0A917V384"/>
<keyword evidence="2" id="KW-1185">Reference proteome</keyword>
<dbReference type="RefSeq" id="WP_188911152.1">
    <property type="nucleotide sequence ID" value="NZ_BMMF01000004.1"/>
</dbReference>
<dbReference type="EMBL" id="BMMF01000004">
    <property type="protein sequence ID" value="GGK28989.1"/>
    <property type="molecule type" value="Genomic_DNA"/>
</dbReference>
<evidence type="ECO:0000313" key="2">
    <source>
        <dbReference type="Proteomes" id="UP000600449"/>
    </source>
</evidence>
<proteinExistence type="predicted"/>
<protein>
    <submittedName>
        <fullName evidence="1">Uncharacterized protein</fullName>
    </submittedName>
</protein>
<comment type="caution">
    <text evidence="1">The sequence shown here is derived from an EMBL/GenBank/DDBJ whole genome shotgun (WGS) entry which is preliminary data.</text>
</comment>
<sequence>MSEARFGFPPVESVPKGAPREIAPAVDVSLKHWHAGSQCLSDWRAPELKKLRRLVDKVQSLTPAQLRADPGLGWKPHKGPAARGFSRPASLSKDIGLCELRVDGKARVHGALFDATFYLVWLDRAHAVFPD</sequence>
<gene>
    <name evidence="1" type="ORF">GCM10011322_14250</name>
</gene>
<organism evidence="1 2">
    <name type="scientific">Salinarimonas ramus</name>
    <dbReference type="NCBI Taxonomy" id="690164"/>
    <lineage>
        <taxon>Bacteria</taxon>
        <taxon>Pseudomonadati</taxon>
        <taxon>Pseudomonadota</taxon>
        <taxon>Alphaproteobacteria</taxon>
        <taxon>Hyphomicrobiales</taxon>
        <taxon>Salinarimonadaceae</taxon>
        <taxon>Salinarimonas</taxon>
    </lineage>
</organism>
<evidence type="ECO:0000313" key="1">
    <source>
        <dbReference type="EMBL" id="GGK28989.1"/>
    </source>
</evidence>
<name>A0A917V384_9HYPH</name>
<accession>A0A917V384</accession>
<reference evidence="1 2" key="1">
    <citation type="journal article" date="2014" name="Int. J. Syst. Evol. Microbiol.">
        <title>Complete genome sequence of Corynebacterium casei LMG S-19264T (=DSM 44701T), isolated from a smear-ripened cheese.</title>
        <authorList>
            <consortium name="US DOE Joint Genome Institute (JGI-PGF)"/>
            <person name="Walter F."/>
            <person name="Albersmeier A."/>
            <person name="Kalinowski J."/>
            <person name="Ruckert C."/>
        </authorList>
    </citation>
    <scope>NUCLEOTIDE SEQUENCE [LARGE SCALE GENOMIC DNA]</scope>
    <source>
        <strain evidence="1 2">CGMCC 1.9161</strain>
    </source>
</reference>
<dbReference type="Proteomes" id="UP000600449">
    <property type="component" value="Unassembled WGS sequence"/>
</dbReference>